<dbReference type="AlphaFoldDB" id="D3QBZ3"/>
<dbReference type="RefSeq" id="WP_013020453.1">
    <property type="nucleotide sequence ID" value="NC_013947.1"/>
</dbReference>
<dbReference type="Pfam" id="PF17937">
    <property type="entry name" value="TetR_C_28"/>
    <property type="match status" value="1"/>
</dbReference>
<dbReference type="InterPro" id="IPR036271">
    <property type="entry name" value="Tet_transcr_reg_TetR-rel_C_sf"/>
</dbReference>
<dbReference type="SUPFAM" id="SSF48498">
    <property type="entry name" value="Tetracyclin repressor-like, C-terminal domain"/>
    <property type="match status" value="1"/>
</dbReference>
<proteinExistence type="predicted"/>
<keyword evidence="3" id="KW-0804">Transcription</keyword>
<name>D3QBZ3_STANL</name>
<feature type="DNA-binding region" description="H-T-H motif" evidence="4">
    <location>
        <begin position="25"/>
        <end position="44"/>
    </location>
</feature>
<gene>
    <name evidence="6" type="ordered locus">Snas_5248</name>
</gene>
<evidence type="ECO:0000256" key="2">
    <source>
        <dbReference type="ARBA" id="ARBA00023125"/>
    </source>
</evidence>
<dbReference type="SUPFAM" id="SSF46689">
    <property type="entry name" value="Homeodomain-like"/>
    <property type="match status" value="1"/>
</dbReference>
<evidence type="ECO:0000256" key="4">
    <source>
        <dbReference type="PROSITE-ProRule" id="PRU00335"/>
    </source>
</evidence>
<dbReference type="KEGG" id="sna:Snas_5248"/>
<dbReference type="PRINTS" id="PR00455">
    <property type="entry name" value="HTHTETR"/>
</dbReference>
<keyword evidence="2 4" id="KW-0238">DNA-binding</keyword>
<dbReference type="InterPro" id="IPR001647">
    <property type="entry name" value="HTH_TetR"/>
</dbReference>
<keyword evidence="7" id="KW-1185">Reference proteome</keyword>
<dbReference type="PROSITE" id="PS50977">
    <property type="entry name" value="HTH_TETR_2"/>
    <property type="match status" value="1"/>
</dbReference>
<evidence type="ECO:0000259" key="5">
    <source>
        <dbReference type="PROSITE" id="PS50977"/>
    </source>
</evidence>
<dbReference type="eggNOG" id="COG1309">
    <property type="taxonomic scope" value="Bacteria"/>
</dbReference>
<dbReference type="Proteomes" id="UP000000844">
    <property type="component" value="Chromosome"/>
</dbReference>
<accession>D3QBZ3</accession>
<dbReference type="GO" id="GO:0000976">
    <property type="term" value="F:transcription cis-regulatory region binding"/>
    <property type="evidence" value="ECO:0007669"/>
    <property type="project" value="TreeGrafter"/>
</dbReference>
<dbReference type="Pfam" id="PF00440">
    <property type="entry name" value="TetR_N"/>
    <property type="match status" value="1"/>
</dbReference>
<dbReference type="GO" id="GO:0003700">
    <property type="term" value="F:DNA-binding transcription factor activity"/>
    <property type="evidence" value="ECO:0007669"/>
    <property type="project" value="TreeGrafter"/>
</dbReference>
<evidence type="ECO:0000313" key="7">
    <source>
        <dbReference type="Proteomes" id="UP000000844"/>
    </source>
</evidence>
<dbReference type="STRING" id="446470.Snas_5248"/>
<dbReference type="InterPro" id="IPR009057">
    <property type="entry name" value="Homeodomain-like_sf"/>
</dbReference>
<dbReference type="PANTHER" id="PTHR30055:SF234">
    <property type="entry name" value="HTH-TYPE TRANSCRIPTIONAL REGULATOR BETI"/>
    <property type="match status" value="1"/>
</dbReference>
<dbReference type="Gene3D" id="1.10.357.10">
    <property type="entry name" value="Tetracycline Repressor, domain 2"/>
    <property type="match status" value="1"/>
</dbReference>
<dbReference type="InterPro" id="IPR050109">
    <property type="entry name" value="HTH-type_TetR-like_transc_reg"/>
</dbReference>
<evidence type="ECO:0000256" key="3">
    <source>
        <dbReference type="ARBA" id="ARBA00023163"/>
    </source>
</evidence>
<dbReference type="InterPro" id="IPR041479">
    <property type="entry name" value="TetR_CgmR_C"/>
</dbReference>
<reference evidence="6 7" key="1">
    <citation type="journal article" date="2009" name="Stand. Genomic Sci.">
        <title>Complete genome sequence of Stackebrandtia nassauensis type strain (LLR-40K-21).</title>
        <authorList>
            <person name="Munk C."/>
            <person name="Lapidus A."/>
            <person name="Copeland A."/>
            <person name="Jando M."/>
            <person name="Mayilraj S."/>
            <person name="Glavina Del Rio T."/>
            <person name="Nolan M."/>
            <person name="Chen F."/>
            <person name="Lucas S."/>
            <person name="Tice H."/>
            <person name="Cheng J.F."/>
            <person name="Han C."/>
            <person name="Detter J.C."/>
            <person name="Bruce D."/>
            <person name="Goodwin L."/>
            <person name="Chain P."/>
            <person name="Pitluck S."/>
            <person name="Goker M."/>
            <person name="Ovchinikova G."/>
            <person name="Pati A."/>
            <person name="Ivanova N."/>
            <person name="Mavromatis K."/>
            <person name="Chen A."/>
            <person name="Palaniappan K."/>
            <person name="Land M."/>
            <person name="Hauser L."/>
            <person name="Chang Y.J."/>
            <person name="Jeffries C.D."/>
            <person name="Bristow J."/>
            <person name="Eisen J.A."/>
            <person name="Markowitz V."/>
            <person name="Hugenholtz P."/>
            <person name="Kyrpides N.C."/>
            <person name="Klenk H.P."/>
        </authorList>
    </citation>
    <scope>NUCLEOTIDE SEQUENCE [LARGE SCALE GENOMIC DNA]</scope>
    <source>
        <strain evidence="7">DSM 44728 / CIP 108903 / NRRL B-16338 / NBRC 102104 / LLR-40K-21</strain>
    </source>
</reference>
<dbReference type="EMBL" id="CP001778">
    <property type="protein sequence ID" value="ADD44882.1"/>
    <property type="molecule type" value="Genomic_DNA"/>
</dbReference>
<dbReference type="HOGENOM" id="CLU_091687_2_1_11"/>
<evidence type="ECO:0000256" key="1">
    <source>
        <dbReference type="ARBA" id="ARBA00023015"/>
    </source>
</evidence>
<sequence>MTETRDRLLDAATEILFRDGAQALTLAAVADHAGVSKGGLLYHFPSKQALAAGLVHRFVEQFEAALESAGTAPGAATRAYLSATIAPKPSVAGSGGGQATAALFAAALVDPDALEPLRQRYLAWQRRLADDGIDPAVATTVRLAVDGWWLARVAVLAPPQGELHERVYAKLTALIEEG</sequence>
<organism evidence="6 7">
    <name type="scientific">Stackebrandtia nassauensis (strain DSM 44728 / CIP 108903 / NRRL B-16338 / NBRC 102104 / LLR-40K-21)</name>
    <dbReference type="NCBI Taxonomy" id="446470"/>
    <lineage>
        <taxon>Bacteria</taxon>
        <taxon>Bacillati</taxon>
        <taxon>Actinomycetota</taxon>
        <taxon>Actinomycetes</taxon>
        <taxon>Glycomycetales</taxon>
        <taxon>Glycomycetaceae</taxon>
        <taxon>Stackebrandtia</taxon>
    </lineage>
</organism>
<evidence type="ECO:0000313" key="6">
    <source>
        <dbReference type="EMBL" id="ADD44882.1"/>
    </source>
</evidence>
<dbReference type="OrthoDB" id="3474596at2"/>
<protein>
    <submittedName>
        <fullName evidence="6">Transcriptional regulator, TetR family</fullName>
    </submittedName>
</protein>
<keyword evidence="1" id="KW-0805">Transcription regulation</keyword>
<feature type="domain" description="HTH tetR-type" evidence="5">
    <location>
        <begin position="2"/>
        <end position="62"/>
    </location>
</feature>
<dbReference type="PANTHER" id="PTHR30055">
    <property type="entry name" value="HTH-TYPE TRANSCRIPTIONAL REGULATOR RUTR"/>
    <property type="match status" value="1"/>
</dbReference>